<organism evidence="2 3">
    <name type="scientific">Anatilimnocola aggregata</name>
    <dbReference type="NCBI Taxonomy" id="2528021"/>
    <lineage>
        <taxon>Bacteria</taxon>
        <taxon>Pseudomonadati</taxon>
        <taxon>Planctomycetota</taxon>
        <taxon>Planctomycetia</taxon>
        <taxon>Pirellulales</taxon>
        <taxon>Pirellulaceae</taxon>
        <taxon>Anatilimnocola</taxon>
    </lineage>
</organism>
<accession>A0A517Y577</accession>
<proteinExistence type="predicted"/>
<sequence>MPNYRRNYVPGGTYFFTVVTYKRRPLFHDEVIRGLFREAIQHVQAKLPFEMFASVLLPEHFHCIWTLPHEDANYSRRWRQIKEKFTYLFLRSGHRGLERSASQKRHREQAIWQRRFWEHTVRDVDDLERCTNYIHWNPVKHNLAQRVKDWQWSSFHRFVQAGDYPLDWGSADPCPGYHSPEWE</sequence>
<keyword evidence="3" id="KW-1185">Reference proteome</keyword>
<gene>
    <name evidence="2" type="ORF">ETAA8_04160</name>
</gene>
<dbReference type="Gene3D" id="3.30.70.1290">
    <property type="entry name" value="Transposase IS200-like"/>
    <property type="match status" value="1"/>
</dbReference>
<feature type="domain" description="Transposase IS200-like" evidence="1">
    <location>
        <begin position="9"/>
        <end position="137"/>
    </location>
</feature>
<dbReference type="GO" id="GO:0004803">
    <property type="term" value="F:transposase activity"/>
    <property type="evidence" value="ECO:0007669"/>
    <property type="project" value="InterPro"/>
</dbReference>
<evidence type="ECO:0000313" key="2">
    <source>
        <dbReference type="EMBL" id="QDU25350.1"/>
    </source>
</evidence>
<name>A0A517Y577_9BACT</name>
<evidence type="ECO:0000313" key="3">
    <source>
        <dbReference type="Proteomes" id="UP000315017"/>
    </source>
</evidence>
<dbReference type="KEGG" id="aagg:ETAA8_04160"/>
<protein>
    <submittedName>
        <fullName evidence="2">Transposase IS200 like protein</fullName>
    </submittedName>
</protein>
<dbReference type="InterPro" id="IPR036515">
    <property type="entry name" value="Transposase_17_sf"/>
</dbReference>
<dbReference type="Pfam" id="PF01797">
    <property type="entry name" value="Y1_Tnp"/>
    <property type="match status" value="1"/>
</dbReference>
<dbReference type="GO" id="GO:0043565">
    <property type="term" value="F:sequence-specific DNA binding"/>
    <property type="evidence" value="ECO:0007669"/>
    <property type="project" value="TreeGrafter"/>
</dbReference>
<dbReference type="AlphaFoldDB" id="A0A517Y577"/>
<dbReference type="GO" id="GO:0006313">
    <property type="term" value="P:DNA transposition"/>
    <property type="evidence" value="ECO:0007669"/>
    <property type="project" value="InterPro"/>
</dbReference>
<dbReference type="Proteomes" id="UP000315017">
    <property type="component" value="Chromosome"/>
</dbReference>
<dbReference type="InterPro" id="IPR052715">
    <property type="entry name" value="RAYT_transposase"/>
</dbReference>
<dbReference type="SUPFAM" id="SSF143422">
    <property type="entry name" value="Transposase IS200-like"/>
    <property type="match status" value="1"/>
</dbReference>
<dbReference type="SMART" id="SM01321">
    <property type="entry name" value="Y1_Tnp"/>
    <property type="match status" value="1"/>
</dbReference>
<dbReference type="NCBIfam" id="NF047646">
    <property type="entry name" value="REP_Tyr_transpos"/>
    <property type="match status" value="1"/>
</dbReference>
<dbReference type="InterPro" id="IPR002686">
    <property type="entry name" value="Transposase_17"/>
</dbReference>
<dbReference type="RefSeq" id="WP_145084151.1">
    <property type="nucleotide sequence ID" value="NZ_CP036274.1"/>
</dbReference>
<dbReference type="PANTHER" id="PTHR36966">
    <property type="entry name" value="REP-ASSOCIATED TYROSINE TRANSPOSASE"/>
    <property type="match status" value="1"/>
</dbReference>
<dbReference type="OrthoDB" id="277009at2"/>
<dbReference type="EMBL" id="CP036274">
    <property type="protein sequence ID" value="QDU25350.1"/>
    <property type="molecule type" value="Genomic_DNA"/>
</dbReference>
<evidence type="ECO:0000259" key="1">
    <source>
        <dbReference type="SMART" id="SM01321"/>
    </source>
</evidence>
<reference evidence="2 3" key="1">
    <citation type="submission" date="2019-02" db="EMBL/GenBank/DDBJ databases">
        <title>Deep-cultivation of Planctomycetes and their phenomic and genomic characterization uncovers novel biology.</title>
        <authorList>
            <person name="Wiegand S."/>
            <person name="Jogler M."/>
            <person name="Boedeker C."/>
            <person name="Pinto D."/>
            <person name="Vollmers J."/>
            <person name="Rivas-Marin E."/>
            <person name="Kohn T."/>
            <person name="Peeters S.H."/>
            <person name="Heuer A."/>
            <person name="Rast P."/>
            <person name="Oberbeckmann S."/>
            <person name="Bunk B."/>
            <person name="Jeske O."/>
            <person name="Meyerdierks A."/>
            <person name="Storesund J.E."/>
            <person name="Kallscheuer N."/>
            <person name="Luecker S."/>
            <person name="Lage O.M."/>
            <person name="Pohl T."/>
            <person name="Merkel B.J."/>
            <person name="Hornburger P."/>
            <person name="Mueller R.-W."/>
            <person name="Bruemmer F."/>
            <person name="Labrenz M."/>
            <person name="Spormann A.M."/>
            <person name="Op den Camp H."/>
            <person name="Overmann J."/>
            <person name="Amann R."/>
            <person name="Jetten M.S.M."/>
            <person name="Mascher T."/>
            <person name="Medema M.H."/>
            <person name="Devos D.P."/>
            <person name="Kaster A.-K."/>
            <person name="Ovreas L."/>
            <person name="Rohde M."/>
            <person name="Galperin M.Y."/>
            <person name="Jogler C."/>
        </authorList>
    </citation>
    <scope>NUCLEOTIDE SEQUENCE [LARGE SCALE GENOMIC DNA]</scope>
    <source>
        <strain evidence="2 3">ETA_A8</strain>
    </source>
</reference>
<dbReference type="PANTHER" id="PTHR36966:SF1">
    <property type="entry name" value="REP-ASSOCIATED TYROSINE TRANSPOSASE"/>
    <property type="match status" value="1"/>
</dbReference>